<evidence type="ECO:0000313" key="3">
    <source>
        <dbReference type="Proteomes" id="UP000712600"/>
    </source>
</evidence>
<feature type="compositionally biased region" description="Basic and acidic residues" evidence="1">
    <location>
        <begin position="9"/>
        <end position="20"/>
    </location>
</feature>
<proteinExistence type="predicted"/>
<name>A0A8S9QDU8_BRACR</name>
<accession>A0A8S9QDU8</accession>
<dbReference type="AlphaFoldDB" id="A0A8S9QDU8"/>
<reference evidence="2" key="1">
    <citation type="submission" date="2019-12" db="EMBL/GenBank/DDBJ databases">
        <title>Genome sequencing and annotation of Brassica cretica.</title>
        <authorList>
            <person name="Studholme D.J."/>
            <person name="Sarris P."/>
        </authorList>
    </citation>
    <scope>NUCLEOTIDE SEQUENCE</scope>
    <source>
        <strain evidence="2">PFS-109/04</strain>
        <tissue evidence="2">Leaf</tissue>
    </source>
</reference>
<organism evidence="2 3">
    <name type="scientific">Brassica cretica</name>
    <name type="common">Mustard</name>
    <dbReference type="NCBI Taxonomy" id="69181"/>
    <lineage>
        <taxon>Eukaryota</taxon>
        <taxon>Viridiplantae</taxon>
        <taxon>Streptophyta</taxon>
        <taxon>Embryophyta</taxon>
        <taxon>Tracheophyta</taxon>
        <taxon>Spermatophyta</taxon>
        <taxon>Magnoliopsida</taxon>
        <taxon>eudicotyledons</taxon>
        <taxon>Gunneridae</taxon>
        <taxon>Pentapetalae</taxon>
        <taxon>rosids</taxon>
        <taxon>malvids</taxon>
        <taxon>Brassicales</taxon>
        <taxon>Brassicaceae</taxon>
        <taxon>Brassiceae</taxon>
        <taxon>Brassica</taxon>
    </lineage>
</organism>
<evidence type="ECO:0000256" key="1">
    <source>
        <dbReference type="SAM" id="MobiDB-lite"/>
    </source>
</evidence>
<evidence type="ECO:0000313" key="2">
    <source>
        <dbReference type="EMBL" id="KAF3537892.1"/>
    </source>
</evidence>
<comment type="caution">
    <text evidence="2">The sequence shown here is derived from an EMBL/GenBank/DDBJ whole genome shotgun (WGS) entry which is preliminary data.</text>
</comment>
<dbReference type="EMBL" id="QGKX02001290">
    <property type="protein sequence ID" value="KAF3537892.1"/>
    <property type="molecule type" value="Genomic_DNA"/>
</dbReference>
<sequence>MNIESTDMGGKRERREDTRHSPAMFMADANSAKLSVENPIDLSSGRRLHTLLTRISFPSPDLWIRRNVLIVFPCYIDKNIKANS</sequence>
<dbReference type="Proteomes" id="UP000712600">
    <property type="component" value="Unassembled WGS sequence"/>
</dbReference>
<feature type="region of interest" description="Disordered" evidence="1">
    <location>
        <begin position="1"/>
        <end position="23"/>
    </location>
</feature>
<protein>
    <submittedName>
        <fullName evidence="2">Uncharacterized protein</fullName>
    </submittedName>
</protein>
<gene>
    <name evidence="2" type="ORF">F2Q69_00018793</name>
</gene>